<proteinExistence type="predicted"/>
<dbReference type="Proteomes" id="UP000634136">
    <property type="component" value="Unassembled WGS sequence"/>
</dbReference>
<keyword evidence="2" id="KW-1185">Reference proteome</keyword>
<reference evidence="1" key="1">
    <citation type="submission" date="2020-09" db="EMBL/GenBank/DDBJ databases">
        <title>Genome-Enabled Discovery of Anthraquinone Biosynthesis in Senna tora.</title>
        <authorList>
            <person name="Kang S.-H."/>
            <person name="Pandey R.P."/>
            <person name="Lee C.-M."/>
            <person name="Sim J.-S."/>
            <person name="Jeong J.-T."/>
            <person name="Choi B.-S."/>
            <person name="Jung M."/>
            <person name="Ginzburg D."/>
            <person name="Zhao K."/>
            <person name="Won S.Y."/>
            <person name="Oh T.-J."/>
            <person name="Yu Y."/>
            <person name="Kim N.-H."/>
            <person name="Lee O.R."/>
            <person name="Lee T.-H."/>
            <person name="Bashyal P."/>
            <person name="Kim T.-S."/>
            <person name="Lee W.-H."/>
            <person name="Kawkins C."/>
            <person name="Kim C.-K."/>
            <person name="Kim J.S."/>
            <person name="Ahn B.O."/>
            <person name="Rhee S.Y."/>
            <person name="Sohng J.K."/>
        </authorList>
    </citation>
    <scope>NUCLEOTIDE SEQUENCE</scope>
    <source>
        <tissue evidence="1">Leaf</tissue>
    </source>
</reference>
<evidence type="ECO:0008006" key="3">
    <source>
        <dbReference type="Google" id="ProtNLM"/>
    </source>
</evidence>
<evidence type="ECO:0000313" key="1">
    <source>
        <dbReference type="EMBL" id="KAF7821334.1"/>
    </source>
</evidence>
<sequence length="91" mass="10259">MENRQSIVVIAQFNVILKEVIETLGYEVPTYECMKSRLDHELMFRGKLFKDGLQGDELIKVEGQSACTKTKAENSAADHVLKVKPIQFAST</sequence>
<dbReference type="Gene3D" id="3.30.160.20">
    <property type="match status" value="1"/>
</dbReference>
<evidence type="ECO:0000313" key="2">
    <source>
        <dbReference type="Proteomes" id="UP000634136"/>
    </source>
</evidence>
<gene>
    <name evidence="1" type="ORF">G2W53_026789</name>
</gene>
<accession>A0A834THU2</accession>
<comment type="caution">
    <text evidence="1">The sequence shown here is derived from an EMBL/GenBank/DDBJ whole genome shotgun (WGS) entry which is preliminary data.</text>
</comment>
<protein>
    <recommendedName>
        <fullName evidence="3">DRBM domain-containing protein</fullName>
    </recommendedName>
</protein>
<name>A0A834THU2_9FABA</name>
<dbReference type="EMBL" id="JAAIUW010000008">
    <property type="protein sequence ID" value="KAF7821334.1"/>
    <property type="molecule type" value="Genomic_DNA"/>
</dbReference>
<organism evidence="1 2">
    <name type="scientific">Senna tora</name>
    <dbReference type="NCBI Taxonomy" id="362788"/>
    <lineage>
        <taxon>Eukaryota</taxon>
        <taxon>Viridiplantae</taxon>
        <taxon>Streptophyta</taxon>
        <taxon>Embryophyta</taxon>
        <taxon>Tracheophyta</taxon>
        <taxon>Spermatophyta</taxon>
        <taxon>Magnoliopsida</taxon>
        <taxon>eudicotyledons</taxon>
        <taxon>Gunneridae</taxon>
        <taxon>Pentapetalae</taxon>
        <taxon>rosids</taxon>
        <taxon>fabids</taxon>
        <taxon>Fabales</taxon>
        <taxon>Fabaceae</taxon>
        <taxon>Caesalpinioideae</taxon>
        <taxon>Cassia clade</taxon>
        <taxon>Senna</taxon>
    </lineage>
</organism>
<dbReference type="AlphaFoldDB" id="A0A834THU2"/>